<evidence type="ECO:0000256" key="1">
    <source>
        <dbReference type="ARBA" id="ARBA00004651"/>
    </source>
</evidence>
<evidence type="ECO:0000256" key="8">
    <source>
        <dbReference type="ARBA" id="ARBA00023136"/>
    </source>
</evidence>
<sequence>MPSCRFSRTPASAMLLYPFSITLPVAAMAAGLEALCGYPAPLFAAISHPVVWIGFLINRLERTFNRPEWSDTARRISGFFALLLLVGIPVGLTIFILHIGYMFLPPLFMLGVQAVAACTLVAQKSLWVHVKAVATALQQAGLEGSRTAVSQIVGRDTSVLDETGVVRAALESLAENFSDGIVAPLFWTALLGLPGTVFYKAINTADSMIGHLNPRYAAFGMAAAKMDDLINLPASRLAALCILLSTRPTQWRTICSTVWRDASRHRSPNAGWPETALATALGVKFGGPRNYAGTVVDDGWIGEGTTTATLHDLERGLILYRRACGILIGGLLLAAIGCMIKA</sequence>
<evidence type="ECO:0000256" key="7">
    <source>
        <dbReference type="ARBA" id="ARBA00022989"/>
    </source>
</evidence>
<keyword evidence="7 9" id="KW-1133">Transmembrane helix</keyword>
<feature type="transmembrane region" description="Helical" evidence="9">
    <location>
        <begin position="12"/>
        <end position="32"/>
    </location>
</feature>
<evidence type="ECO:0000256" key="5">
    <source>
        <dbReference type="ARBA" id="ARBA00022573"/>
    </source>
</evidence>
<keyword evidence="6 9" id="KW-0812">Transmembrane</keyword>
<comment type="function">
    <text evidence="9">Converts cobyric acid to cobinamide by the addition of aminopropanol on the F carboxylic group.</text>
</comment>
<dbReference type="UniPathway" id="UPA00148"/>
<comment type="similarity">
    <text evidence="3 9">Belongs to the CobD/CbiB family.</text>
</comment>
<evidence type="ECO:0000313" key="10">
    <source>
        <dbReference type="EMBL" id="EGE46919.1"/>
    </source>
</evidence>
<dbReference type="GO" id="GO:0009236">
    <property type="term" value="P:cobalamin biosynthetic process"/>
    <property type="evidence" value="ECO:0007669"/>
    <property type="project" value="UniProtKB-UniRule"/>
</dbReference>
<comment type="caution">
    <text evidence="10">The sequence shown here is derived from an EMBL/GenBank/DDBJ whole genome shotgun (WGS) entry which is preliminary data.</text>
</comment>
<accession>F1YWB7</accession>
<comment type="caution">
    <text evidence="9">Lacks conserved residue(s) required for the propagation of feature annotation.</text>
</comment>
<evidence type="ECO:0000256" key="6">
    <source>
        <dbReference type="ARBA" id="ARBA00022692"/>
    </source>
</evidence>
<dbReference type="Pfam" id="PF03186">
    <property type="entry name" value="CobD_Cbib"/>
    <property type="match status" value="1"/>
</dbReference>
<dbReference type="AlphaFoldDB" id="F1YWB7"/>
<proteinExistence type="inferred from homology"/>
<dbReference type="GO" id="GO:0005886">
    <property type="term" value="C:plasma membrane"/>
    <property type="evidence" value="ECO:0007669"/>
    <property type="project" value="UniProtKB-SubCell"/>
</dbReference>
<dbReference type="HAMAP" id="MF_00024">
    <property type="entry name" value="CobD_CbiB"/>
    <property type="match status" value="1"/>
</dbReference>
<comment type="subcellular location">
    <subcellularLocation>
        <location evidence="1 9">Cell membrane</location>
        <topology evidence="1 9">Multi-pass membrane protein</topology>
    </subcellularLocation>
</comment>
<dbReference type="NCBIfam" id="TIGR00380">
    <property type="entry name" value="cobal_cbiB"/>
    <property type="match status" value="1"/>
</dbReference>
<evidence type="ECO:0000256" key="3">
    <source>
        <dbReference type="ARBA" id="ARBA00006263"/>
    </source>
</evidence>
<dbReference type="GO" id="GO:0015420">
    <property type="term" value="F:ABC-type vitamin B12 transporter activity"/>
    <property type="evidence" value="ECO:0007669"/>
    <property type="project" value="UniProtKB-UniRule"/>
</dbReference>
<dbReference type="PANTHER" id="PTHR34308:SF1">
    <property type="entry name" value="COBALAMIN BIOSYNTHESIS PROTEIN CBIB"/>
    <property type="match status" value="1"/>
</dbReference>
<organism evidence="10 11">
    <name type="scientific">Acetobacter pomorum DM001</name>
    <dbReference type="NCBI Taxonomy" id="945681"/>
    <lineage>
        <taxon>Bacteria</taxon>
        <taxon>Pseudomonadati</taxon>
        <taxon>Pseudomonadota</taxon>
        <taxon>Alphaproteobacteria</taxon>
        <taxon>Acetobacterales</taxon>
        <taxon>Acetobacteraceae</taxon>
        <taxon>Acetobacter</taxon>
    </lineage>
</organism>
<keyword evidence="5 9" id="KW-0169">Cobalamin biosynthesis</keyword>
<dbReference type="Proteomes" id="UP000018454">
    <property type="component" value="Unassembled WGS sequence"/>
</dbReference>
<evidence type="ECO:0000256" key="4">
    <source>
        <dbReference type="ARBA" id="ARBA00022475"/>
    </source>
</evidence>
<evidence type="ECO:0000256" key="9">
    <source>
        <dbReference type="HAMAP-Rule" id="MF_00024"/>
    </source>
</evidence>
<evidence type="ECO:0000313" key="11">
    <source>
        <dbReference type="Proteomes" id="UP000018454"/>
    </source>
</evidence>
<reference evidence="10 11" key="1">
    <citation type="journal article" date="2011" name="Science">
        <title>Drosophila microbiome modulates host developmental and metabolic homeostasis via insulin signaling.</title>
        <authorList>
            <person name="Shin S.C."/>
            <person name="Kim S.H."/>
            <person name="You H."/>
            <person name="Kim B."/>
            <person name="Kim A.C."/>
            <person name="Lee K.A."/>
            <person name="Yoon J.H."/>
            <person name="Ryu J.H."/>
            <person name="Lee W.J."/>
        </authorList>
    </citation>
    <scope>NUCLEOTIDE SEQUENCE [LARGE SCALE GENOMIC DNA]</scope>
    <source>
        <strain evidence="10 11">DM001</strain>
    </source>
</reference>
<evidence type="ECO:0000256" key="2">
    <source>
        <dbReference type="ARBA" id="ARBA00004953"/>
    </source>
</evidence>
<feature type="transmembrane region" description="Helical" evidence="9">
    <location>
        <begin position="319"/>
        <end position="340"/>
    </location>
</feature>
<keyword evidence="4 9" id="KW-1003">Cell membrane</keyword>
<dbReference type="InterPro" id="IPR004485">
    <property type="entry name" value="Cobalamin_biosynth_CobD/CbiB"/>
</dbReference>
<dbReference type="PANTHER" id="PTHR34308">
    <property type="entry name" value="COBALAMIN BIOSYNTHESIS PROTEIN CBIB"/>
    <property type="match status" value="1"/>
</dbReference>
<comment type="pathway">
    <text evidence="2 9">Cofactor biosynthesis; adenosylcobalamin biosynthesis.</text>
</comment>
<feature type="transmembrane region" description="Helical" evidence="9">
    <location>
        <begin position="78"/>
        <end position="97"/>
    </location>
</feature>
<gene>
    <name evidence="9 10" type="primary">cobD</name>
    <name evidence="10" type="ORF">APO_2529</name>
</gene>
<feature type="transmembrane region" description="Helical" evidence="9">
    <location>
        <begin position="38"/>
        <end position="57"/>
    </location>
</feature>
<dbReference type="EMBL" id="AEUP01000036">
    <property type="protein sequence ID" value="EGE46919.1"/>
    <property type="molecule type" value="Genomic_DNA"/>
</dbReference>
<protein>
    <recommendedName>
        <fullName evidence="9">Cobalamin biosynthesis protein CobD</fullName>
    </recommendedName>
</protein>
<keyword evidence="8 9" id="KW-0472">Membrane</keyword>
<dbReference type="GO" id="GO:0048472">
    <property type="term" value="F:threonine-phosphate decarboxylase activity"/>
    <property type="evidence" value="ECO:0007669"/>
    <property type="project" value="InterPro"/>
</dbReference>
<name>F1YWB7_9PROT</name>